<dbReference type="InterPro" id="IPR050832">
    <property type="entry name" value="Bact_Acetyltransf"/>
</dbReference>
<keyword evidence="2" id="KW-0012">Acyltransferase</keyword>
<dbReference type="Pfam" id="PF00583">
    <property type="entry name" value="Acetyltransf_1"/>
    <property type="match status" value="1"/>
</dbReference>
<evidence type="ECO:0000313" key="4">
    <source>
        <dbReference type="EMBL" id="GAA3527111.1"/>
    </source>
</evidence>
<dbReference type="PROSITE" id="PS51186">
    <property type="entry name" value="GNAT"/>
    <property type="match status" value="1"/>
</dbReference>
<dbReference type="RefSeq" id="WP_344954004.1">
    <property type="nucleotide sequence ID" value="NZ_BAABCX010000001.1"/>
</dbReference>
<keyword evidence="1" id="KW-0808">Transferase</keyword>
<evidence type="ECO:0000313" key="5">
    <source>
        <dbReference type="Proteomes" id="UP001500795"/>
    </source>
</evidence>
<dbReference type="Proteomes" id="UP001500795">
    <property type="component" value="Unassembled WGS sequence"/>
</dbReference>
<organism evidence="4 5">
    <name type="scientific">Zobellella aerophila</name>
    <dbReference type="NCBI Taxonomy" id="870480"/>
    <lineage>
        <taxon>Bacteria</taxon>
        <taxon>Pseudomonadati</taxon>
        <taxon>Pseudomonadota</taxon>
        <taxon>Gammaproteobacteria</taxon>
        <taxon>Aeromonadales</taxon>
        <taxon>Aeromonadaceae</taxon>
        <taxon>Zobellella</taxon>
    </lineage>
</organism>
<keyword evidence="5" id="KW-1185">Reference proteome</keyword>
<evidence type="ECO:0000256" key="2">
    <source>
        <dbReference type="ARBA" id="ARBA00023315"/>
    </source>
</evidence>
<proteinExistence type="predicted"/>
<evidence type="ECO:0000259" key="3">
    <source>
        <dbReference type="PROSITE" id="PS51186"/>
    </source>
</evidence>
<dbReference type="InterPro" id="IPR016181">
    <property type="entry name" value="Acyl_CoA_acyltransferase"/>
</dbReference>
<dbReference type="InterPro" id="IPR000182">
    <property type="entry name" value="GNAT_dom"/>
</dbReference>
<evidence type="ECO:0000256" key="1">
    <source>
        <dbReference type="ARBA" id="ARBA00022679"/>
    </source>
</evidence>
<comment type="caution">
    <text evidence="4">The sequence shown here is derived from an EMBL/GenBank/DDBJ whole genome shotgun (WGS) entry which is preliminary data.</text>
</comment>
<gene>
    <name evidence="4" type="ORF">GCM10022394_02820</name>
</gene>
<dbReference type="CDD" id="cd04301">
    <property type="entry name" value="NAT_SF"/>
    <property type="match status" value="1"/>
</dbReference>
<protein>
    <submittedName>
        <fullName evidence="4">GNAT family N-acetyltransferase</fullName>
    </submittedName>
</protein>
<name>A0ABP6V370_9GAMM</name>
<dbReference type="SUPFAM" id="SSF55729">
    <property type="entry name" value="Acyl-CoA N-acyltransferases (Nat)"/>
    <property type="match status" value="1"/>
</dbReference>
<sequence length="160" mass="17810">MMLITAITDAAWPQIMHIQSESYQDVVPESEAVLRSKWHASPATSLQCVNGQGRVLGYLLSHPWPHQTLPALHREYQIDGPCSSLYLHDLAVSQHAHGMGVGQRLVEALLHRARAAGLERIELVSVQGSEGFWTRFGFNPRPQAELCSSYGEARAMRLNL</sequence>
<dbReference type="EMBL" id="BAABCX010000001">
    <property type="protein sequence ID" value="GAA3527111.1"/>
    <property type="molecule type" value="Genomic_DNA"/>
</dbReference>
<dbReference type="PANTHER" id="PTHR43877">
    <property type="entry name" value="AMINOALKYLPHOSPHONATE N-ACETYLTRANSFERASE-RELATED-RELATED"/>
    <property type="match status" value="1"/>
</dbReference>
<dbReference type="Gene3D" id="3.40.630.30">
    <property type="match status" value="1"/>
</dbReference>
<reference evidence="5" key="1">
    <citation type="journal article" date="2019" name="Int. J. Syst. Evol. Microbiol.">
        <title>The Global Catalogue of Microorganisms (GCM) 10K type strain sequencing project: providing services to taxonomists for standard genome sequencing and annotation.</title>
        <authorList>
            <consortium name="The Broad Institute Genomics Platform"/>
            <consortium name="The Broad Institute Genome Sequencing Center for Infectious Disease"/>
            <person name="Wu L."/>
            <person name="Ma J."/>
        </authorList>
    </citation>
    <scope>NUCLEOTIDE SEQUENCE [LARGE SCALE GENOMIC DNA]</scope>
    <source>
        <strain evidence="5">JCM 17110</strain>
    </source>
</reference>
<feature type="domain" description="N-acetyltransferase" evidence="3">
    <location>
        <begin position="2"/>
        <end position="160"/>
    </location>
</feature>
<accession>A0ABP6V370</accession>